<keyword evidence="8" id="KW-1185">Reference proteome</keyword>
<organism evidence="7 8">
    <name type="scientific">Porites evermanni</name>
    <dbReference type="NCBI Taxonomy" id="104178"/>
    <lineage>
        <taxon>Eukaryota</taxon>
        <taxon>Metazoa</taxon>
        <taxon>Cnidaria</taxon>
        <taxon>Anthozoa</taxon>
        <taxon>Hexacorallia</taxon>
        <taxon>Scleractinia</taxon>
        <taxon>Fungiina</taxon>
        <taxon>Poritidae</taxon>
        <taxon>Porites</taxon>
    </lineage>
</organism>
<evidence type="ECO:0000256" key="1">
    <source>
        <dbReference type="ARBA" id="ARBA00010467"/>
    </source>
</evidence>
<keyword evidence="5" id="KW-0804">Transcription</keyword>
<dbReference type="EMBL" id="CALNXI010002262">
    <property type="protein sequence ID" value="CAH3185504.1"/>
    <property type="molecule type" value="Genomic_DNA"/>
</dbReference>
<dbReference type="InterPro" id="IPR039595">
    <property type="entry name" value="TE2IP/Rap1"/>
</dbReference>
<dbReference type="Gene3D" id="1.10.10.60">
    <property type="entry name" value="Homeodomain-like"/>
    <property type="match status" value="1"/>
</dbReference>
<evidence type="ECO:0000313" key="7">
    <source>
        <dbReference type="EMBL" id="CAH3185504.1"/>
    </source>
</evidence>
<dbReference type="SUPFAM" id="SSF46689">
    <property type="entry name" value="Homeodomain-like"/>
    <property type="match status" value="1"/>
</dbReference>
<dbReference type="Proteomes" id="UP001159427">
    <property type="component" value="Unassembled WGS sequence"/>
</dbReference>
<keyword evidence="5" id="KW-0010">Activator</keyword>
<keyword evidence="3 5" id="KW-0779">Telomere</keyword>
<evidence type="ECO:0000313" key="8">
    <source>
        <dbReference type="Proteomes" id="UP001159427"/>
    </source>
</evidence>
<accession>A0ABN8S3S0</accession>
<dbReference type="Pfam" id="PF08914">
    <property type="entry name" value="Myb_Rap1"/>
    <property type="match status" value="1"/>
</dbReference>
<feature type="domain" description="TERF2-interacting telomeric protein 1 Myb" evidence="6">
    <location>
        <begin position="6"/>
        <end position="53"/>
    </location>
</feature>
<evidence type="ECO:0000256" key="3">
    <source>
        <dbReference type="ARBA" id="ARBA00022895"/>
    </source>
</evidence>
<evidence type="ECO:0000259" key="6">
    <source>
        <dbReference type="Pfam" id="PF08914"/>
    </source>
</evidence>
<dbReference type="InterPro" id="IPR015010">
    <property type="entry name" value="TERF2IP_Myb"/>
</dbReference>
<protein>
    <recommendedName>
        <fullName evidence="5">Telomeric repeat-binding factor 2-interacting protein 1</fullName>
        <shortName evidence="5">TERF2-interacting telomeric protein 1</shortName>
    </recommendedName>
    <alternativeName>
        <fullName evidence="5">Repressor/activator protein 1 homolog</fullName>
    </alternativeName>
</protein>
<comment type="subunit">
    <text evidence="5">Homodimer.</text>
</comment>
<name>A0ABN8S3S0_9CNID</name>
<dbReference type="PANTHER" id="PTHR16466">
    <property type="entry name" value="TELOMERE REPEAT-BINDING FACTOR 2-INTERACTING PROTEIN 1"/>
    <property type="match status" value="1"/>
</dbReference>
<gene>
    <name evidence="7" type="ORF">PEVE_00016164</name>
</gene>
<evidence type="ECO:0000256" key="5">
    <source>
        <dbReference type="RuleBase" id="RU367107"/>
    </source>
</evidence>
<reference evidence="7 8" key="1">
    <citation type="submission" date="2022-05" db="EMBL/GenBank/DDBJ databases">
        <authorList>
            <consortium name="Genoscope - CEA"/>
            <person name="William W."/>
        </authorList>
    </citation>
    <scope>NUCLEOTIDE SEQUENCE [LARGE SCALE GENOMIC DNA]</scope>
</reference>
<proteinExistence type="inferred from homology"/>
<dbReference type="InterPro" id="IPR009057">
    <property type="entry name" value="Homeodomain-like_sf"/>
</dbReference>
<sequence length="194" mass="21230">MSRNRYTPAENNAILDFVEKNKDMLKAGGNKPWKKAENERVMLQSWQSIKSRFQLLAPGNLGPKTTPKRRKIDATQATLPFGTGSSPGTCTSSTTATATATATHTITSKITFRDIGSQIMVTLIDSSLPSFHKRSHPQTATSTCNHQNNWSQTVIHYTNSVSTQTYTYVTTASSHTGGGRVNSHSIWVSGVVNR</sequence>
<comment type="function">
    <text evidence="5">Acts both as a regulator of telomere function and as a transcription regulator. Involved in the regulation of telomere length and protection as a component of the shelterin complex (telosome). Does not bind DNA directly: recruited to telomeric double-stranded 5'-TTAGGG-3' repeats via its interaction with terf2. Independently of its function in telomeres, also acts as a transcription regulator: recruited to extratelomeric 5'-TTAGGG-3' sites via its association with terf2 or other factors, and regulates gene expression.</text>
</comment>
<comment type="caution">
    <text evidence="7">The sequence shown here is derived from an EMBL/GenBank/DDBJ whole genome shotgun (WGS) entry which is preliminary data.</text>
</comment>
<evidence type="ECO:0000256" key="2">
    <source>
        <dbReference type="ARBA" id="ARBA00022454"/>
    </source>
</evidence>
<keyword evidence="5" id="KW-0805">Transcription regulation</keyword>
<comment type="subcellular location">
    <subcellularLocation>
        <location evidence="5">Nucleus</location>
    </subcellularLocation>
    <subcellularLocation>
        <location evidence="5">Chromosome</location>
        <location evidence="5">Telomere</location>
    </subcellularLocation>
</comment>
<comment type="similarity">
    <text evidence="1 5">Belongs to the RAP1 family.</text>
</comment>
<dbReference type="PANTHER" id="PTHR16466:SF6">
    <property type="entry name" value="TELOMERIC REPEAT-BINDING FACTOR 2-INTERACTING PROTEIN 1"/>
    <property type="match status" value="1"/>
</dbReference>
<keyword evidence="4 5" id="KW-0539">Nucleus</keyword>
<keyword evidence="2 5" id="KW-0158">Chromosome</keyword>
<evidence type="ECO:0000256" key="4">
    <source>
        <dbReference type="ARBA" id="ARBA00023242"/>
    </source>
</evidence>